<dbReference type="EMBL" id="RDQH01000341">
    <property type="protein sequence ID" value="RXH75404.1"/>
    <property type="molecule type" value="Genomic_DNA"/>
</dbReference>
<comment type="caution">
    <text evidence="1">The sequence shown here is derived from an EMBL/GenBank/DDBJ whole genome shotgun (WGS) entry which is preliminary data.</text>
</comment>
<sequence length="162" mass="18669">NRGFVDFNQQVCALCNTHDILRCPKREYFLAYVQEHVNMRNESQKRWNDPNYDFYTPRLNEYLTFMQAKSTKLHIKRSNGEFLIISALTEEPKEQDGHFAQKNIEQQKEEANFSNQTGVDPISLICIFSSLLSTRLFGSSLALGSIGTPKLSEFAREQSHDG</sequence>
<protein>
    <submittedName>
        <fullName evidence="1">Uncharacterized protein</fullName>
    </submittedName>
</protein>
<evidence type="ECO:0000313" key="1">
    <source>
        <dbReference type="EMBL" id="RXH75404.1"/>
    </source>
</evidence>
<proteinExistence type="predicted"/>
<gene>
    <name evidence="1" type="ORF">DVH24_030125</name>
</gene>
<reference evidence="1 2" key="1">
    <citation type="submission" date="2018-10" db="EMBL/GenBank/DDBJ databases">
        <title>A high-quality apple genome assembly.</title>
        <authorList>
            <person name="Hu J."/>
        </authorList>
    </citation>
    <scope>NUCLEOTIDE SEQUENCE [LARGE SCALE GENOMIC DNA]</scope>
    <source>
        <strain evidence="2">cv. HFTH1</strain>
        <tissue evidence="1">Young leaf</tissue>
    </source>
</reference>
<name>A0A498HZ39_MALDO</name>
<organism evidence="1 2">
    <name type="scientific">Malus domestica</name>
    <name type="common">Apple</name>
    <name type="synonym">Pyrus malus</name>
    <dbReference type="NCBI Taxonomy" id="3750"/>
    <lineage>
        <taxon>Eukaryota</taxon>
        <taxon>Viridiplantae</taxon>
        <taxon>Streptophyta</taxon>
        <taxon>Embryophyta</taxon>
        <taxon>Tracheophyta</taxon>
        <taxon>Spermatophyta</taxon>
        <taxon>Magnoliopsida</taxon>
        <taxon>eudicotyledons</taxon>
        <taxon>Gunneridae</taxon>
        <taxon>Pentapetalae</taxon>
        <taxon>rosids</taxon>
        <taxon>fabids</taxon>
        <taxon>Rosales</taxon>
        <taxon>Rosaceae</taxon>
        <taxon>Amygdaloideae</taxon>
        <taxon>Maleae</taxon>
        <taxon>Malus</taxon>
    </lineage>
</organism>
<keyword evidence="2" id="KW-1185">Reference proteome</keyword>
<dbReference type="AlphaFoldDB" id="A0A498HZ39"/>
<accession>A0A498HZ39</accession>
<dbReference type="Proteomes" id="UP000290289">
    <property type="component" value="Chromosome 15"/>
</dbReference>
<evidence type="ECO:0000313" key="2">
    <source>
        <dbReference type="Proteomes" id="UP000290289"/>
    </source>
</evidence>
<feature type="non-terminal residue" evidence="1">
    <location>
        <position position="1"/>
    </location>
</feature>